<evidence type="ECO:0000256" key="5">
    <source>
        <dbReference type="ARBA" id="ARBA00022989"/>
    </source>
</evidence>
<reference evidence="9 10" key="1">
    <citation type="submission" date="2022-12" db="EMBL/GenBank/DDBJ databases">
        <title>Draft genome sequence of Paenibacillus sp. dW9.</title>
        <authorList>
            <person name="Choi E.-W."/>
            <person name="Kim D.-U."/>
        </authorList>
    </citation>
    <scope>NUCLEOTIDE SEQUENCE [LARGE SCALE GENOMIC DNA]</scope>
    <source>
        <strain evidence="10">dW9</strain>
    </source>
</reference>
<sequence>MIPVKALGAEQERNFKRRIRFRKNIPLMLMFFPVAVYFIVFKYVPMLGSVIAFKQYNFSDGILGSPWVGLDNFRLLFSNPQMVNTIRNTLLLSALKIAAGFPFPILLAILLNEVRKAWFKKTVQTLVYLPHFFNWIIVSGIVITIFSQENGVINHLIVKWGGTAYPFLYKELSWIVIFLGSGIWKEVGFSTIVYLAAITSIDPSLYESAGMDGANKWRQIWHITLPSIRPTIVLLLILSMGSVMEVSFDQIYLLQNSVVSNVSEVISTFIYQAGLQGGQFSITSAMGLFESLVGLILVIASNQIARKFKQGLW</sequence>
<feature type="transmembrane region" description="Helical" evidence="7">
    <location>
        <begin position="126"/>
        <end position="146"/>
    </location>
</feature>
<evidence type="ECO:0000256" key="2">
    <source>
        <dbReference type="ARBA" id="ARBA00022448"/>
    </source>
</evidence>
<evidence type="ECO:0000256" key="3">
    <source>
        <dbReference type="ARBA" id="ARBA00022475"/>
    </source>
</evidence>
<keyword evidence="5 7" id="KW-1133">Transmembrane helix</keyword>
<keyword evidence="3" id="KW-1003">Cell membrane</keyword>
<keyword evidence="10" id="KW-1185">Reference proteome</keyword>
<evidence type="ECO:0000256" key="7">
    <source>
        <dbReference type="RuleBase" id="RU363032"/>
    </source>
</evidence>
<protein>
    <submittedName>
        <fullName evidence="9">ABC transporter permease subunit</fullName>
    </submittedName>
</protein>
<dbReference type="Gene3D" id="1.10.3720.10">
    <property type="entry name" value="MetI-like"/>
    <property type="match status" value="1"/>
</dbReference>
<comment type="caution">
    <text evidence="9">The sequence shown here is derived from an EMBL/GenBank/DDBJ whole genome shotgun (WGS) entry which is preliminary data.</text>
</comment>
<dbReference type="CDD" id="cd06261">
    <property type="entry name" value="TM_PBP2"/>
    <property type="match status" value="1"/>
</dbReference>
<feature type="transmembrane region" description="Helical" evidence="7">
    <location>
        <begin position="174"/>
        <end position="199"/>
    </location>
</feature>
<keyword evidence="4 7" id="KW-0812">Transmembrane</keyword>
<feature type="transmembrane region" description="Helical" evidence="7">
    <location>
        <begin position="25"/>
        <end position="44"/>
    </location>
</feature>
<dbReference type="EMBL" id="JAQAGZ010000007">
    <property type="protein sequence ID" value="MCZ8513209.1"/>
    <property type="molecule type" value="Genomic_DNA"/>
</dbReference>
<dbReference type="Proteomes" id="UP001527882">
    <property type="component" value="Unassembled WGS sequence"/>
</dbReference>
<dbReference type="Pfam" id="PF00528">
    <property type="entry name" value="BPD_transp_1"/>
    <property type="match status" value="1"/>
</dbReference>
<evidence type="ECO:0000256" key="1">
    <source>
        <dbReference type="ARBA" id="ARBA00004651"/>
    </source>
</evidence>
<dbReference type="InterPro" id="IPR035906">
    <property type="entry name" value="MetI-like_sf"/>
</dbReference>
<keyword evidence="2 7" id="KW-0813">Transport</keyword>
<comment type="subcellular location">
    <subcellularLocation>
        <location evidence="1 7">Cell membrane</location>
        <topology evidence="1 7">Multi-pass membrane protein</topology>
    </subcellularLocation>
</comment>
<evidence type="ECO:0000313" key="10">
    <source>
        <dbReference type="Proteomes" id="UP001527882"/>
    </source>
</evidence>
<accession>A0ABT4Q8Q6</accession>
<evidence type="ECO:0000259" key="8">
    <source>
        <dbReference type="PROSITE" id="PS50928"/>
    </source>
</evidence>
<dbReference type="PANTHER" id="PTHR43227">
    <property type="entry name" value="BLL4140 PROTEIN"/>
    <property type="match status" value="1"/>
</dbReference>
<feature type="domain" description="ABC transmembrane type-1" evidence="8">
    <location>
        <begin position="86"/>
        <end position="301"/>
    </location>
</feature>
<gene>
    <name evidence="9" type="ORF">O9H85_12385</name>
</gene>
<evidence type="ECO:0000256" key="6">
    <source>
        <dbReference type="ARBA" id="ARBA00023136"/>
    </source>
</evidence>
<proteinExistence type="inferred from homology"/>
<dbReference type="SUPFAM" id="SSF161098">
    <property type="entry name" value="MetI-like"/>
    <property type="match status" value="1"/>
</dbReference>
<feature type="transmembrane region" description="Helical" evidence="7">
    <location>
        <begin position="90"/>
        <end position="114"/>
    </location>
</feature>
<feature type="transmembrane region" description="Helical" evidence="7">
    <location>
        <begin position="220"/>
        <end position="244"/>
    </location>
</feature>
<dbReference type="PANTHER" id="PTHR43227:SF11">
    <property type="entry name" value="BLL4140 PROTEIN"/>
    <property type="match status" value="1"/>
</dbReference>
<dbReference type="InterPro" id="IPR000515">
    <property type="entry name" value="MetI-like"/>
</dbReference>
<dbReference type="InterPro" id="IPR050809">
    <property type="entry name" value="UgpAE/MalFG_permease"/>
</dbReference>
<keyword evidence="6 7" id="KW-0472">Membrane</keyword>
<evidence type="ECO:0000313" key="9">
    <source>
        <dbReference type="EMBL" id="MCZ8513209.1"/>
    </source>
</evidence>
<comment type="similarity">
    <text evidence="7">Belongs to the binding-protein-dependent transport system permease family.</text>
</comment>
<organism evidence="9 10">
    <name type="scientific">Paenibacillus gyeongsangnamensis</name>
    <dbReference type="NCBI Taxonomy" id="3388067"/>
    <lineage>
        <taxon>Bacteria</taxon>
        <taxon>Bacillati</taxon>
        <taxon>Bacillota</taxon>
        <taxon>Bacilli</taxon>
        <taxon>Bacillales</taxon>
        <taxon>Paenibacillaceae</taxon>
        <taxon>Paenibacillus</taxon>
    </lineage>
</organism>
<evidence type="ECO:0000256" key="4">
    <source>
        <dbReference type="ARBA" id="ARBA00022692"/>
    </source>
</evidence>
<dbReference type="PROSITE" id="PS50928">
    <property type="entry name" value="ABC_TM1"/>
    <property type="match status" value="1"/>
</dbReference>
<name>A0ABT4Q8Q6_9BACL</name>
<feature type="transmembrane region" description="Helical" evidence="7">
    <location>
        <begin position="280"/>
        <end position="300"/>
    </location>
</feature>
<dbReference type="RefSeq" id="WP_269881882.1">
    <property type="nucleotide sequence ID" value="NZ_JAQAGZ010000007.1"/>
</dbReference>